<keyword evidence="4" id="KW-1185">Reference proteome</keyword>
<dbReference type="SMART" id="SM00903">
    <property type="entry name" value="Flavin_Reduct"/>
    <property type="match status" value="1"/>
</dbReference>
<dbReference type="SUPFAM" id="SSF50475">
    <property type="entry name" value="FMN-binding split barrel"/>
    <property type="match status" value="1"/>
</dbReference>
<accession>A0A3T0N311</accession>
<dbReference type="Gene3D" id="3.90.79.10">
    <property type="entry name" value="Nucleoside Triphosphate Pyrophosphohydrolase"/>
    <property type="match status" value="1"/>
</dbReference>
<dbReference type="OrthoDB" id="9792858at2"/>
<dbReference type="Proteomes" id="UP000283063">
    <property type="component" value="Chromosome"/>
</dbReference>
<evidence type="ECO:0000313" key="3">
    <source>
        <dbReference type="EMBL" id="AZV78423.1"/>
    </source>
</evidence>
<dbReference type="GO" id="GO:0042602">
    <property type="term" value="F:riboflavin reductase (NADPH) activity"/>
    <property type="evidence" value="ECO:0007669"/>
    <property type="project" value="TreeGrafter"/>
</dbReference>
<dbReference type="AlphaFoldDB" id="A0A3T0N311"/>
<feature type="domain" description="Flavin reductase like" evidence="2">
    <location>
        <begin position="13"/>
        <end position="156"/>
    </location>
</feature>
<dbReference type="EMBL" id="CP033219">
    <property type="protein sequence ID" value="AZV78423.1"/>
    <property type="molecule type" value="Genomic_DNA"/>
</dbReference>
<sequence>MTPLDPRALRTAFGTFMTGVTVVTAHDNDGAPLGFTANSFTSVSLDPPMVLVCLASTSRNYDALVTADGFAVNILTENQIEISNTFARPVEDRFATVKWHNGPQGSPILDGVSSWFDCSMHKTVDAGDHVILIGQVEAFDANSTPGLGYARGAYVTPSTAAEALEHSPNLIVSALIEKDGHVLLVDDGNGGLALPECVVEGQGASAAIKTLISSTGLQAQPGFVYSVFEDLDRKRQHISFLCQTAEGEPSKGVFVPLTGSALDDMTDPAILTMLERFAAESVLGNYGVYFGDQKSGEVRAVT</sequence>
<dbReference type="GO" id="GO:0010181">
    <property type="term" value="F:FMN binding"/>
    <property type="evidence" value="ECO:0007669"/>
    <property type="project" value="InterPro"/>
</dbReference>
<evidence type="ECO:0000256" key="1">
    <source>
        <dbReference type="ARBA" id="ARBA00023002"/>
    </source>
</evidence>
<dbReference type="Gene3D" id="2.30.110.10">
    <property type="entry name" value="Electron Transport, Fmn-binding Protein, Chain A"/>
    <property type="match status" value="1"/>
</dbReference>
<dbReference type="PANTHER" id="PTHR30466">
    <property type="entry name" value="FLAVIN REDUCTASE"/>
    <property type="match status" value="1"/>
</dbReference>
<dbReference type="RefSeq" id="WP_127748985.1">
    <property type="nucleotide sequence ID" value="NZ_CP033219.1"/>
</dbReference>
<dbReference type="KEGG" id="sedi:EBB79_11390"/>
<keyword evidence="1" id="KW-0560">Oxidoreductase</keyword>
<name>A0A3T0N311_9RHOB</name>
<reference evidence="3 4" key="1">
    <citation type="submission" date="2018-10" db="EMBL/GenBank/DDBJ databases">
        <title>Parasedimentitalea marina sp. nov., a psychrophilic bacterium isolated from deep seawater of the New Britain Trench.</title>
        <authorList>
            <person name="Cao J."/>
        </authorList>
    </citation>
    <scope>NUCLEOTIDE SEQUENCE [LARGE SCALE GENOMIC DNA]</scope>
    <source>
        <strain evidence="3 4">W43</strain>
    </source>
</reference>
<evidence type="ECO:0000259" key="2">
    <source>
        <dbReference type="SMART" id="SM00903"/>
    </source>
</evidence>
<organism evidence="3 4">
    <name type="scientific">Parasedimentitalea marina</name>
    <dbReference type="NCBI Taxonomy" id="2483033"/>
    <lineage>
        <taxon>Bacteria</taxon>
        <taxon>Pseudomonadati</taxon>
        <taxon>Pseudomonadota</taxon>
        <taxon>Alphaproteobacteria</taxon>
        <taxon>Rhodobacterales</taxon>
        <taxon>Paracoccaceae</taxon>
        <taxon>Parasedimentitalea</taxon>
    </lineage>
</organism>
<dbReference type="InterPro" id="IPR012349">
    <property type="entry name" value="Split_barrel_FMN-bd"/>
</dbReference>
<dbReference type="InterPro" id="IPR002563">
    <property type="entry name" value="Flavin_Rdtase-like_dom"/>
</dbReference>
<dbReference type="InterPro" id="IPR050268">
    <property type="entry name" value="NADH-dep_flavin_reductase"/>
</dbReference>
<gene>
    <name evidence="3" type="ORF">EBB79_11390</name>
</gene>
<dbReference type="GO" id="GO:0006208">
    <property type="term" value="P:pyrimidine nucleobase catabolic process"/>
    <property type="evidence" value="ECO:0007669"/>
    <property type="project" value="TreeGrafter"/>
</dbReference>
<evidence type="ECO:0000313" key="4">
    <source>
        <dbReference type="Proteomes" id="UP000283063"/>
    </source>
</evidence>
<dbReference type="Pfam" id="PF01613">
    <property type="entry name" value="Flavin_Reduct"/>
    <property type="match status" value="1"/>
</dbReference>
<dbReference type="PANTHER" id="PTHR30466:SF1">
    <property type="entry name" value="FMN REDUCTASE (NADH) RUTF"/>
    <property type="match status" value="1"/>
</dbReference>
<proteinExistence type="predicted"/>
<protein>
    <submittedName>
        <fullName evidence="3">Flavin reductase</fullName>
    </submittedName>
</protein>